<dbReference type="EMBL" id="JASKMA010000006">
    <property type="protein sequence ID" value="MDT6983706.1"/>
    <property type="molecule type" value="Genomic_DNA"/>
</dbReference>
<protein>
    <recommendedName>
        <fullName evidence="4">Lipoprotein</fullName>
    </recommendedName>
</protein>
<dbReference type="RefSeq" id="WP_394305980.1">
    <property type="nucleotide sequence ID" value="NZ_JASKMA010000006.1"/>
</dbReference>
<keyword evidence="1" id="KW-0732">Signal</keyword>
<gene>
    <name evidence="2" type="ORF">QNO04_09550</name>
</gene>
<dbReference type="PROSITE" id="PS51257">
    <property type="entry name" value="PROKAR_LIPOPROTEIN"/>
    <property type="match status" value="1"/>
</dbReference>
<evidence type="ECO:0000256" key="1">
    <source>
        <dbReference type="SAM" id="SignalP"/>
    </source>
</evidence>
<comment type="caution">
    <text evidence="2">The sequence shown here is derived from an EMBL/GenBank/DDBJ whole genome shotgun (WGS) entry which is preliminary data.</text>
</comment>
<accession>A0ABU3JP25</accession>
<sequence>MTRSYPALRRALAGVGAGLTAVALLLTVSCTDSTSGPAGRVVGKEREFECHTERTGTGTKKQTRQVCGWEYELTTRDKDGQEHEFEVPLYVYRDCRHNSAYPSCIDR</sequence>
<dbReference type="Proteomes" id="UP001249760">
    <property type="component" value="Unassembled WGS sequence"/>
</dbReference>
<feature type="chain" id="PRO_5045804069" description="Lipoprotein" evidence="1">
    <location>
        <begin position="24"/>
        <end position="107"/>
    </location>
</feature>
<evidence type="ECO:0000313" key="3">
    <source>
        <dbReference type="Proteomes" id="UP001249760"/>
    </source>
</evidence>
<organism evidence="2 3">
    <name type="scientific">Streptomyces lusitanus</name>
    <dbReference type="NCBI Taxonomy" id="68232"/>
    <lineage>
        <taxon>Bacteria</taxon>
        <taxon>Bacillati</taxon>
        <taxon>Actinomycetota</taxon>
        <taxon>Actinomycetes</taxon>
        <taxon>Kitasatosporales</taxon>
        <taxon>Streptomycetaceae</taxon>
        <taxon>Streptomyces</taxon>
    </lineage>
</organism>
<evidence type="ECO:0000313" key="2">
    <source>
        <dbReference type="EMBL" id="MDT6983706.1"/>
    </source>
</evidence>
<reference evidence="2 3" key="1">
    <citation type="submission" date="2023-05" db="EMBL/GenBank/DDBJ databases">
        <title>Streptomyces fuscus sp. nov., a brown-black pigment producing actinomyces isolated from dry sand of Sea duck farm.</title>
        <authorList>
            <person name="Xie J."/>
            <person name="Shen N."/>
        </authorList>
    </citation>
    <scope>NUCLEOTIDE SEQUENCE [LARGE SCALE GENOMIC DNA]</scope>
    <source>
        <strain evidence="2 3">CGMCC 4.1745</strain>
    </source>
</reference>
<name>A0ABU3JP25_9ACTN</name>
<keyword evidence="3" id="KW-1185">Reference proteome</keyword>
<proteinExistence type="predicted"/>
<feature type="signal peptide" evidence="1">
    <location>
        <begin position="1"/>
        <end position="23"/>
    </location>
</feature>
<evidence type="ECO:0008006" key="4">
    <source>
        <dbReference type="Google" id="ProtNLM"/>
    </source>
</evidence>